<dbReference type="Gene3D" id="3.30.2110.10">
    <property type="entry name" value="CbiD-like"/>
    <property type="match status" value="1"/>
</dbReference>
<dbReference type="PANTHER" id="PTHR35863">
    <property type="entry name" value="COBALT-PRECORRIN-5B C(1)-METHYLTRANSFERASE"/>
    <property type="match status" value="1"/>
</dbReference>
<keyword evidence="8" id="KW-1185">Reference proteome</keyword>
<keyword evidence="2 5" id="KW-0489">Methyltransferase</keyword>
<keyword evidence="3 5" id="KW-0808">Transferase</keyword>
<gene>
    <name evidence="5 7" type="primary">cbiD</name>
    <name evidence="7" type="ORF">TPA0598_02_05970</name>
</gene>
<name>A0A0P4R4Y9_9ACTN</name>
<evidence type="ECO:0000313" key="7">
    <source>
        <dbReference type="EMBL" id="GAO07358.1"/>
    </source>
</evidence>
<proteinExistence type="inferred from homology"/>
<accession>A0A0P4R4Y9</accession>
<dbReference type="PIRSF" id="PIRSF026782">
    <property type="entry name" value="CbiD"/>
    <property type="match status" value="1"/>
</dbReference>
<comment type="similarity">
    <text evidence="5">Belongs to the CbiD family.</text>
</comment>
<comment type="caution">
    <text evidence="7">The sequence shown here is derived from an EMBL/GenBank/DDBJ whole genome shotgun (WGS) entry which is preliminary data.</text>
</comment>
<dbReference type="GO" id="GO:0043780">
    <property type="term" value="F:cobalt-precorrin-5B C1-methyltransferase activity"/>
    <property type="evidence" value="ECO:0007669"/>
    <property type="project" value="RHEA"/>
</dbReference>
<dbReference type="EMBL" id="BBNO01000002">
    <property type="protein sequence ID" value="GAO07358.1"/>
    <property type="molecule type" value="Genomic_DNA"/>
</dbReference>
<dbReference type="InterPro" id="IPR036074">
    <property type="entry name" value="CbiD_sf"/>
</dbReference>
<dbReference type="UniPathway" id="UPA00148">
    <property type="reaction ID" value="UER00227"/>
</dbReference>
<organism evidence="7 8">
    <name type="scientific">Streptomyces lydicamycinicus</name>
    <dbReference type="NCBI Taxonomy" id="1546107"/>
    <lineage>
        <taxon>Bacteria</taxon>
        <taxon>Bacillati</taxon>
        <taxon>Actinomycetota</taxon>
        <taxon>Actinomycetes</taxon>
        <taxon>Kitasatosporales</taxon>
        <taxon>Streptomycetaceae</taxon>
        <taxon>Streptomyces</taxon>
    </lineage>
</organism>
<dbReference type="InterPro" id="IPR002748">
    <property type="entry name" value="CbiD"/>
</dbReference>
<dbReference type="PANTHER" id="PTHR35863:SF1">
    <property type="entry name" value="COBALT-PRECORRIN-5B C(1)-METHYLTRANSFERASE"/>
    <property type="match status" value="1"/>
</dbReference>
<reference evidence="8" key="1">
    <citation type="submission" date="2014-09" db="EMBL/GenBank/DDBJ databases">
        <title>Whole genome shotgun sequence of Streptomyces sp. NBRC 110027.</title>
        <authorList>
            <person name="Komaki H."/>
            <person name="Ichikawa N."/>
            <person name="Katano-Makiyama Y."/>
            <person name="Hosoyama A."/>
            <person name="Hashimoto M."/>
            <person name="Uohara A."/>
            <person name="Kitahashi Y."/>
            <person name="Ohji S."/>
            <person name="Kimura A."/>
            <person name="Yamazoe A."/>
            <person name="Igarashi Y."/>
            <person name="Fujita N."/>
        </authorList>
    </citation>
    <scope>NUCLEOTIDE SEQUENCE [LARGE SCALE GENOMIC DNA]</scope>
    <source>
        <strain evidence="8">NBRC 110027</strain>
    </source>
</reference>
<dbReference type="Proteomes" id="UP000048965">
    <property type="component" value="Unassembled WGS sequence"/>
</dbReference>
<dbReference type="GO" id="GO:0032259">
    <property type="term" value="P:methylation"/>
    <property type="evidence" value="ECO:0007669"/>
    <property type="project" value="UniProtKB-KW"/>
</dbReference>
<feature type="region of interest" description="Disordered" evidence="6">
    <location>
        <begin position="1"/>
        <end position="43"/>
    </location>
</feature>
<evidence type="ECO:0000256" key="5">
    <source>
        <dbReference type="HAMAP-Rule" id="MF_00787"/>
    </source>
</evidence>
<comment type="function">
    <text evidence="5">Catalyzes the methylation of C-1 in cobalt-precorrin-5B to form cobalt-precorrin-6A.</text>
</comment>
<evidence type="ECO:0000256" key="6">
    <source>
        <dbReference type="SAM" id="MobiDB-lite"/>
    </source>
</evidence>
<reference evidence="7 8" key="2">
    <citation type="journal article" date="2015" name="Stand. Genomic Sci.">
        <title>Draft genome sequence of marine-derived Streptomyces sp. TP-A0598, a producer of anti-MRSA antibiotic lydicamycins.</title>
        <authorList>
            <person name="Komaki H."/>
            <person name="Ichikawa N."/>
            <person name="Hosoyama A."/>
            <person name="Fujita N."/>
            <person name="Igarashi Y."/>
        </authorList>
    </citation>
    <scope>NUCLEOTIDE SEQUENCE [LARGE SCALE GENOMIC DNA]</scope>
    <source>
        <strain evidence="7 8">NBRC 110027</strain>
    </source>
</reference>
<dbReference type="AlphaFoldDB" id="A0A0P4R4Y9"/>
<evidence type="ECO:0000256" key="2">
    <source>
        <dbReference type="ARBA" id="ARBA00022603"/>
    </source>
</evidence>
<dbReference type="SUPFAM" id="SSF111342">
    <property type="entry name" value="CbiD-like"/>
    <property type="match status" value="1"/>
</dbReference>
<evidence type="ECO:0000313" key="8">
    <source>
        <dbReference type="Proteomes" id="UP000048965"/>
    </source>
</evidence>
<protein>
    <recommendedName>
        <fullName evidence="5">Cobalt-precorrin-5B C(1)-methyltransferase</fullName>
        <ecNumber evidence="5">2.1.1.195</ecNumber>
    </recommendedName>
    <alternativeName>
        <fullName evidence="5">Cobalt-precorrin-6A synthase</fullName>
    </alternativeName>
</protein>
<dbReference type="Pfam" id="PF01888">
    <property type="entry name" value="CbiD"/>
    <property type="match status" value="1"/>
</dbReference>
<dbReference type="GO" id="GO:0019251">
    <property type="term" value="P:anaerobic cobalamin biosynthetic process"/>
    <property type="evidence" value="ECO:0007669"/>
    <property type="project" value="UniProtKB-UniRule"/>
</dbReference>
<dbReference type="HAMAP" id="MF_00787">
    <property type="entry name" value="CbiD"/>
    <property type="match status" value="1"/>
</dbReference>
<keyword evidence="4 5" id="KW-0949">S-adenosyl-L-methionine</keyword>
<evidence type="ECO:0000256" key="4">
    <source>
        <dbReference type="ARBA" id="ARBA00022691"/>
    </source>
</evidence>
<evidence type="ECO:0000256" key="1">
    <source>
        <dbReference type="ARBA" id="ARBA00022573"/>
    </source>
</evidence>
<dbReference type="NCBIfam" id="NF000849">
    <property type="entry name" value="PRK00075.1-1"/>
    <property type="match status" value="1"/>
</dbReference>
<evidence type="ECO:0000256" key="3">
    <source>
        <dbReference type="ARBA" id="ARBA00022679"/>
    </source>
</evidence>
<sequence length="415" mass="42348">MAGELRRAWDVGSSVAEAQPQGTGPQGTGKAAGGRSAQLAHTGLRPGWTTGACATAASTAAYTALLTGEFPDPVTITLPKGQTPSFALAVEELAPGRTTAMAGVVKDAGDDPDVTHGALVRATVRALPAGSGVVFKAGPGVGTVTRPGLPLEVGEPAINPVPRQLMREHLAEVAARHGGTGATADVEVEISVDHGEEIARSTWNPRLGILGGLSILGTTGIVVPYSCSAWIDSIRRGVDVARAAGRRHVAGCTGSTSEKVAVALHHLPEDALLDMGDFAGAVLKYIRRHPVERLTICGGFAKLSKLAAGHLDLHSARSQVDKGFLAELARRGGADEALAEAVAEANTGLAALQLCTAAGVPLGDLVAATARDESLAVLRGAPVAVDVICIDRAGMVVGRAEPRGPGEDRQGSPRR</sequence>
<comment type="pathway">
    <text evidence="5">Cofactor biosynthesis; adenosylcobalamin biosynthesis; cob(II)yrinate a,c-diamide from sirohydrochlorin (anaerobic route): step 6/10.</text>
</comment>
<keyword evidence="1 5" id="KW-0169">Cobalamin biosynthesis</keyword>
<comment type="catalytic activity">
    <reaction evidence="5">
        <text>Co-precorrin-5B + S-adenosyl-L-methionine = Co-precorrin-6A + S-adenosyl-L-homocysteine</text>
        <dbReference type="Rhea" id="RHEA:26285"/>
        <dbReference type="ChEBI" id="CHEBI:57856"/>
        <dbReference type="ChEBI" id="CHEBI:59789"/>
        <dbReference type="ChEBI" id="CHEBI:60063"/>
        <dbReference type="ChEBI" id="CHEBI:60064"/>
        <dbReference type="EC" id="2.1.1.195"/>
    </reaction>
</comment>
<dbReference type="EC" id="2.1.1.195" evidence="5"/>
<dbReference type="NCBIfam" id="TIGR00312">
    <property type="entry name" value="cbiD"/>
    <property type="match status" value="1"/>
</dbReference>